<name>A0ABS8VWL2_9PROT</name>
<comment type="caution">
    <text evidence="2">The sequence shown here is derived from an EMBL/GenBank/DDBJ whole genome shotgun (WGS) entry which is preliminary data.</text>
</comment>
<evidence type="ECO:0000256" key="1">
    <source>
        <dbReference type="SAM" id="MobiDB-lite"/>
    </source>
</evidence>
<keyword evidence="3" id="KW-1185">Reference proteome</keyword>
<feature type="region of interest" description="Disordered" evidence="1">
    <location>
        <begin position="362"/>
        <end position="382"/>
    </location>
</feature>
<evidence type="ECO:0000313" key="2">
    <source>
        <dbReference type="EMBL" id="MCE0745360.1"/>
    </source>
</evidence>
<feature type="compositionally biased region" description="Low complexity" evidence="1">
    <location>
        <begin position="365"/>
        <end position="377"/>
    </location>
</feature>
<organism evidence="2 3">
    <name type="scientific">Acetobacter sicerae</name>
    <dbReference type="NCBI Taxonomy" id="85325"/>
    <lineage>
        <taxon>Bacteria</taxon>
        <taxon>Pseudomonadati</taxon>
        <taxon>Pseudomonadota</taxon>
        <taxon>Alphaproteobacteria</taxon>
        <taxon>Acetobacterales</taxon>
        <taxon>Acetobacteraceae</taxon>
        <taxon>Acetobacter</taxon>
    </lineage>
</organism>
<protein>
    <submittedName>
        <fullName evidence="2">Uncharacterized protein</fullName>
    </submittedName>
</protein>
<dbReference type="RefSeq" id="WP_232879017.1">
    <property type="nucleotide sequence ID" value="NZ_JAJSOJ010000070.1"/>
</dbReference>
<gene>
    <name evidence="2" type="ORF">LWC05_15915</name>
</gene>
<proteinExistence type="predicted"/>
<accession>A0ABS8VWL2</accession>
<evidence type="ECO:0000313" key="3">
    <source>
        <dbReference type="Proteomes" id="UP001521074"/>
    </source>
</evidence>
<reference evidence="2 3" key="1">
    <citation type="submission" date="2021-12" db="EMBL/GenBank/DDBJ databases">
        <title>Genome sequence of Acetobacter sicerae DmPark20a_162.</title>
        <authorList>
            <person name="Chaston J.M."/>
        </authorList>
    </citation>
    <scope>NUCLEOTIDE SEQUENCE [LARGE SCALE GENOMIC DNA]</scope>
    <source>
        <strain evidence="2 3">DmPark20a_162</strain>
    </source>
</reference>
<sequence>MHYVFTSRDKMTFPYSKIFSASRCARSRLHHCFSPLPWFAFLLTAATSGAYADSTLQVTQINGSAVVTGTGKTLAQLATTTQKNTNSLASATSTASSAYSLAIGAIQASLMGVAGGLAVLDSSGNVTSPVSTTASTASDYSTVGWNDPITWATNSGSATQYGNPKVAFNHRWTMGYDTSGTPQVDDYMPPTHLRLGGSQEFDGVPLFVHNIPYSGGNMGVVEGVFMQSENMRGSIAGVGPSYASGAAAYDNYDAVARYTYAGPSAPVFTTTGSAVTAPDGLTHIPTFHSWGATFANPLPQAWSDWIKSHNHARMMTNEIGVNPASYKNATFVGELTGYDTDSSGLVVTILTDGWRIFNQTQNFPSTDTSTETPGTTSLDGTTPALDTVWSDFGDPAIMFGVYTKAFDNNVICYLPGPTPHASPGDINDPTGKINNQERSCEGIEYDLWNDDTSGETAYMQGITVAYSGTTSPSPDSYDMNLAGGNANTLVLSGEWYSMNVASHSFASAGYGGPAYTKGSQKVVADFAQSNRPGWDADTAWPANSHNMRLTIWNTRNADDTNNQNDYSDITTSMGVQVDGHNDVHQLSMDGTTQEHLEFNPANYPNGISLCGYTACGFSVNRQGTPEVDDNLVINDGKSLILMNTNNALAGYIYASTDGNMHVLGVNGPTKSSFVIDAALKSNGSLNAPNNTYSALPTTNTTTGDQRYCSDCYSSSATSTQRGIPVWWNGSTWTDSLGSAVKN</sequence>
<dbReference type="Proteomes" id="UP001521074">
    <property type="component" value="Unassembled WGS sequence"/>
</dbReference>
<dbReference type="EMBL" id="JAJSOJ010000070">
    <property type="protein sequence ID" value="MCE0745360.1"/>
    <property type="molecule type" value="Genomic_DNA"/>
</dbReference>